<accession>A0A351RD41</accession>
<evidence type="ECO:0000313" key="3">
    <source>
        <dbReference type="EMBL" id="HBA09962.1"/>
    </source>
</evidence>
<feature type="coiled-coil region" evidence="1">
    <location>
        <begin position="1"/>
        <end position="28"/>
    </location>
</feature>
<feature type="transmembrane region" description="Helical" evidence="2">
    <location>
        <begin position="49"/>
        <end position="68"/>
    </location>
</feature>
<keyword evidence="2" id="KW-0812">Transmembrane</keyword>
<dbReference type="AlphaFoldDB" id="A0A351RD41"/>
<comment type="caution">
    <text evidence="3">The sequence shown here is derived from an EMBL/GenBank/DDBJ whole genome shotgun (WGS) entry which is preliminary data.</text>
</comment>
<keyword evidence="2" id="KW-0472">Membrane</keyword>
<organism evidence="3 4">
    <name type="scientific">Methylotenera mobilis</name>
    <dbReference type="NCBI Taxonomy" id="359408"/>
    <lineage>
        <taxon>Bacteria</taxon>
        <taxon>Pseudomonadati</taxon>
        <taxon>Pseudomonadota</taxon>
        <taxon>Betaproteobacteria</taxon>
        <taxon>Nitrosomonadales</taxon>
        <taxon>Methylophilaceae</taxon>
        <taxon>Methylotenera</taxon>
    </lineage>
</organism>
<reference evidence="3 4" key="1">
    <citation type="journal article" date="2018" name="Nat. Biotechnol.">
        <title>A standardized bacterial taxonomy based on genome phylogeny substantially revises the tree of life.</title>
        <authorList>
            <person name="Parks D.H."/>
            <person name="Chuvochina M."/>
            <person name="Waite D.W."/>
            <person name="Rinke C."/>
            <person name="Skarshewski A."/>
            <person name="Chaumeil P.A."/>
            <person name="Hugenholtz P."/>
        </authorList>
    </citation>
    <scope>NUCLEOTIDE SEQUENCE [LARGE SCALE GENOMIC DNA]</scope>
    <source>
        <strain evidence="3">UBA9958</strain>
    </source>
</reference>
<evidence type="ECO:0000256" key="2">
    <source>
        <dbReference type="SAM" id="Phobius"/>
    </source>
</evidence>
<keyword evidence="2" id="KW-1133">Transmembrane helix</keyword>
<gene>
    <name evidence="3" type="ORF">DCW48_10765</name>
</gene>
<evidence type="ECO:0000313" key="4">
    <source>
        <dbReference type="Proteomes" id="UP000264313"/>
    </source>
</evidence>
<proteinExistence type="predicted"/>
<keyword evidence="1" id="KW-0175">Coiled coil</keyword>
<sequence length="70" mass="8097">MPDEACRLAKVEQRIENLEEIFEDRGKKLDAIIATLEEMKNEQTRYKGFIGGIVFTIGALFSFIAWWTSK</sequence>
<dbReference type="EMBL" id="DNAA01000249">
    <property type="protein sequence ID" value="HBA09962.1"/>
    <property type="molecule type" value="Genomic_DNA"/>
</dbReference>
<dbReference type="Proteomes" id="UP000264313">
    <property type="component" value="Unassembled WGS sequence"/>
</dbReference>
<protein>
    <submittedName>
        <fullName evidence="3">Uncharacterized protein</fullName>
    </submittedName>
</protein>
<name>A0A351RD41_9PROT</name>
<evidence type="ECO:0000256" key="1">
    <source>
        <dbReference type="SAM" id="Coils"/>
    </source>
</evidence>